<gene>
    <name evidence="2" type="ORF">LCGC14_1092630</name>
</gene>
<feature type="region of interest" description="Disordered" evidence="1">
    <location>
        <begin position="1"/>
        <end position="21"/>
    </location>
</feature>
<accession>A0A0F9PV20</accession>
<name>A0A0F9PV20_9ZZZZ</name>
<evidence type="ECO:0000256" key="1">
    <source>
        <dbReference type="SAM" id="MobiDB-lite"/>
    </source>
</evidence>
<dbReference type="EMBL" id="LAZR01004865">
    <property type="protein sequence ID" value="KKN04911.1"/>
    <property type="molecule type" value="Genomic_DNA"/>
</dbReference>
<dbReference type="AlphaFoldDB" id="A0A0F9PV20"/>
<proteinExistence type="predicted"/>
<reference evidence="2" key="1">
    <citation type="journal article" date="2015" name="Nature">
        <title>Complex archaea that bridge the gap between prokaryotes and eukaryotes.</title>
        <authorList>
            <person name="Spang A."/>
            <person name="Saw J.H."/>
            <person name="Jorgensen S.L."/>
            <person name="Zaremba-Niedzwiedzka K."/>
            <person name="Martijn J."/>
            <person name="Lind A.E."/>
            <person name="van Eijk R."/>
            <person name="Schleper C."/>
            <person name="Guy L."/>
            <person name="Ettema T.J."/>
        </authorList>
    </citation>
    <scope>NUCLEOTIDE SEQUENCE</scope>
</reference>
<evidence type="ECO:0000313" key="2">
    <source>
        <dbReference type="EMBL" id="KKN04911.1"/>
    </source>
</evidence>
<organism evidence="2">
    <name type="scientific">marine sediment metagenome</name>
    <dbReference type="NCBI Taxonomy" id="412755"/>
    <lineage>
        <taxon>unclassified sequences</taxon>
        <taxon>metagenomes</taxon>
        <taxon>ecological metagenomes</taxon>
    </lineage>
</organism>
<protein>
    <submittedName>
        <fullName evidence="2">Uncharacterized protein</fullName>
    </submittedName>
</protein>
<feature type="non-terminal residue" evidence="2">
    <location>
        <position position="21"/>
    </location>
</feature>
<sequence length="21" mass="2537">MSTRFDNRATMEVSDKERHLI</sequence>
<comment type="caution">
    <text evidence="2">The sequence shown here is derived from an EMBL/GenBank/DDBJ whole genome shotgun (WGS) entry which is preliminary data.</text>
</comment>